<feature type="chain" id="PRO_5018308180" description="LPXTG cell wall anchor domain-containing protein" evidence="3">
    <location>
        <begin position="28"/>
        <end position="264"/>
    </location>
</feature>
<feature type="signal peptide" evidence="3">
    <location>
        <begin position="1"/>
        <end position="27"/>
    </location>
</feature>
<keyword evidence="2" id="KW-0812">Transmembrane</keyword>
<protein>
    <recommendedName>
        <fullName evidence="6">LPXTG cell wall anchor domain-containing protein</fullName>
    </recommendedName>
</protein>
<evidence type="ECO:0000256" key="3">
    <source>
        <dbReference type="SAM" id="SignalP"/>
    </source>
</evidence>
<gene>
    <name evidence="4" type="ORF">D9V32_05110</name>
</gene>
<dbReference type="AlphaFoldDB" id="A0A3L7A9D4"/>
<accession>A0A3L7A9D4</accession>
<evidence type="ECO:0008006" key="6">
    <source>
        <dbReference type="Google" id="ProtNLM"/>
    </source>
</evidence>
<feature type="region of interest" description="Disordered" evidence="1">
    <location>
        <begin position="163"/>
        <end position="224"/>
    </location>
</feature>
<dbReference type="RefSeq" id="WP_121647816.1">
    <property type="nucleotide sequence ID" value="NZ_RCUX01000003.1"/>
</dbReference>
<keyword evidence="2" id="KW-0472">Membrane</keyword>
<proteinExistence type="predicted"/>
<evidence type="ECO:0000313" key="5">
    <source>
        <dbReference type="Proteomes" id="UP000272503"/>
    </source>
</evidence>
<name>A0A3L7A9D4_9MICO</name>
<keyword evidence="2" id="KW-1133">Transmembrane helix</keyword>
<feature type="compositionally biased region" description="Low complexity" evidence="1">
    <location>
        <begin position="196"/>
        <end position="208"/>
    </location>
</feature>
<evidence type="ECO:0000256" key="1">
    <source>
        <dbReference type="SAM" id="MobiDB-lite"/>
    </source>
</evidence>
<dbReference type="EMBL" id="RCUX01000003">
    <property type="protein sequence ID" value="RLP77006.1"/>
    <property type="molecule type" value="Genomic_DNA"/>
</dbReference>
<feature type="transmembrane region" description="Helical" evidence="2">
    <location>
        <begin position="231"/>
        <end position="251"/>
    </location>
</feature>
<feature type="compositionally biased region" description="Pro residues" evidence="1">
    <location>
        <begin position="209"/>
        <end position="224"/>
    </location>
</feature>
<keyword evidence="5" id="KW-1185">Reference proteome</keyword>
<organism evidence="4 5">
    <name type="scientific">Mycetocola tolaasinivorans</name>
    <dbReference type="NCBI Taxonomy" id="76635"/>
    <lineage>
        <taxon>Bacteria</taxon>
        <taxon>Bacillati</taxon>
        <taxon>Actinomycetota</taxon>
        <taxon>Actinomycetes</taxon>
        <taxon>Micrococcales</taxon>
        <taxon>Microbacteriaceae</taxon>
        <taxon>Mycetocola</taxon>
    </lineage>
</organism>
<dbReference type="Proteomes" id="UP000272503">
    <property type="component" value="Unassembled WGS sequence"/>
</dbReference>
<keyword evidence="3" id="KW-0732">Signal</keyword>
<reference evidence="4 5" key="1">
    <citation type="submission" date="2018-10" db="EMBL/GenBank/DDBJ databases">
        <authorList>
            <person name="Li J."/>
        </authorList>
    </citation>
    <scope>NUCLEOTIDE SEQUENCE [LARGE SCALE GENOMIC DNA]</scope>
    <source>
        <strain evidence="4 5">IF 016277</strain>
    </source>
</reference>
<evidence type="ECO:0000313" key="4">
    <source>
        <dbReference type="EMBL" id="RLP77006.1"/>
    </source>
</evidence>
<sequence>MNRRSIVAALTGALAFAVLTPALPAFAADEIGLAWDGNSGYASQLDRPVFQTPRVVPGDSGQRSFVVRNQGESAGTLVAEIVNVRLTGNPEDEYYRDFTVNAYSAAELYGKDTRILTANLQKGASTTISLGYDFPVEATSGNYPSGSDSAVSVAFDVRLTISGSKVPDNPTSSPTPPVSPSPTPPVSPSPTPPVSPSATPTPSHTPGDPSEPPVAPPVTQPKPPILVHTGAGGWAMWVAIGGLLAATGLFIRRSAQRKNAENGS</sequence>
<comment type="caution">
    <text evidence="4">The sequence shown here is derived from an EMBL/GenBank/DDBJ whole genome shotgun (WGS) entry which is preliminary data.</text>
</comment>
<feature type="compositionally biased region" description="Pro residues" evidence="1">
    <location>
        <begin position="173"/>
        <end position="195"/>
    </location>
</feature>
<evidence type="ECO:0000256" key="2">
    <source>
        <dbReference type="SAM" id="Phobius"/>
    </source>
</evidence>